<evidence type="ECO:0000259" key="2">
    <source>
        <dbReference type="PROSITE" id="PS50053"/>
    </source>
</evidence>
<dbReference type="InParanoid" id="A0A2P5HWK2"/>
<name>A0A2P5HWK2_DIAHE</name>
<dbReference type="InterPro" id="IPR029071">
    <property type="entry name" value="Ubiquitin-like_domsf"/>
</dbReference>
<accession>A0A2P5HWK2</accession>
<feature type="region of interest" description="Disordered" evidence="1">
    <location>
        <begin position="1"/>
        <end position="49"/>
    </location>
</feature>
<dbReference type="Gene3D" id="3.10.20.90">
    <property type="entry name" value="Phosphatidylinositol 3-kinase Catalytic Subunit, Chain A, domain 1"/>
    <property type="match status" value="1"/>
</dbReference>
<gene>
    <name evidence="3" type="ORF">DHEL01_v206996</name>
</gene>
<feature type="compositionally biased region" description="Low complexity" evidence="1">
    <location>
        <begin position="1"/>
        <end position="10"/>
    </location>
</feature>
<feature type="region of interest" description="Disordered" evidence="1">
    <location>
        <begin position="65"/>
        <end position="248"/>
    </location>
</feature>
<dbReference type="SUPFAM" id="SSF54236">
    <property type="entry name" value="Ubiquitin-like"/>
    <property type="match status" value="1"/>
</dbReference>
<dbReference type="Pfam" id="PF11976">
    <property type="entry name" value="Rad60-SLD"/>
    <property type="match status" value="1"/>
</dbReference>
<dbReference type="InterPro" id="IPR000626">
    <property type="entry name" value="Ubiquitin-like_dom"/>
</dbReference>
<feature type="compositionally biased region" description="Basic and acidic residues" evidence="1">
    <location>
        <begin position="65"/>
        <end position="81"/>
    </location>
</feature>
<reference evidence="3" key="1">
    <citation type="submission" date="2017-09" db="EMBL/GenBank/DDBJ databases">
        <title>Polyketide synthases of a Diaporthe helianthi virulent isolate.</title>
        <authorList>
            <person name="Baroncelli R."/>
        </authorList>
    </citation>
    <scope>NUCLEOTIDE SEQUENCE [LARGE SCALE GENOMIC DNA]</scope>
    <source>
        <strain evidence="3">7/96</strain>
    </source>
</reference>
<feature type="compositionally biased region" description="Low complexity" evidence="1">
    <location>
        <begin position="196"/>
        <end position="207"/>
    </location>
</feature>
<organism evidence="3 4">
    <name type="scientific">Diaporthe helianthi</name>
    <dbReference type="NCBI Taxonomy" id="158607"/>
    <lineage>
        <taxon>Eukaryota</taxon>
        <taxon>Fungi</taxon>
        <taxon>Dikarya</taxon>
        <taxon>Ascomycota</taxon>
        <taxon>Pezizomycotina</taxon>
        <taxon>Sordariomycetes</taxon>
        <taxon>Sordariomycetidae</taxon>
        <taxon>Diaporthales</taxon>
        <taxon>Diaporthaceae</taxon>
        <taxon>Diaporthe</taxon>
    </lineage>
</organism>
<keyword evidence="4" id="KW-1185">Reference proteome</keyword>
<feature type="compositionally biased region" description="Acidic residues" evidence="1">
    <location>
        <begin position="179"/>
        <end position="189"/>
    </location>
</feature>
<sequence length="512" mass="57189">MAESRGAPAKGIKKKKALAFLKSGPKLTPSSVSKGWQSGNEAGDDDDGLELFRRSRDFFPIVVQEQEHLHVTPDEGRDQDRLSQASTQTPSPPSSKRRKLSSPVRTTDFRDTEDDLYGPPTPRRVTESISTSPQKPYSMRSLPSPAQSNGKERMQPVQSDILLTPTRSSSNQPCPDEVISLDDEDDDVFVEPPPSRRATSAATSSTRATKDGPVTREEEMPSPGPITVDDSDDDDMFENTTDPADDNDPLAHFVVRAKEREDAAKAEAAAAAAAAASRSEFEPSTPDGGPQRSPIIEVMIFVQSRMARFPDLGPFGARRGMNQNLGVIRRSFLMWLRKLGHAISDDDEANIFLTWKRRKIYDVSTGVNLGWKRSAVQDSSSSSTPGFMRGGVLLEAWTQKDYDECLAEEEKQRVMKRGGLVEDAFDDDIDDEPDEKDTKVRISIKEKDQEPFKLSVYTDMEIRLLIPAIRKMRKIPNDREIRLRYEGEWLEGTGTVEEADIEDLCTVEMYVR</sequence>
<dbReference type="PROSITE" id="PS50053">
    <property type="entry name" value="UBIQUITIN_2"/>
    <property type="match status" value="1"/>
</dbReference>
<evidence type="ECO:0000313" key="4">
    <source>
        <dbReference type="Proteomes" id="UP000094444"/>
    </source>
</evidence>
<dbReference type="EMBL" id="MAVT02000603">
    <property type="protein sequence ID" value="POS74606.1"/>
    <property type="molecule type" value="Genomic_DNA"/>
</dbReference>
<comment type="caution">
    <text evidence="3">The sequence shown here is derived from an EMBL/GenBank/DDBJ whole genome shotgun (WGS) entry which is preliminary data.</text>
</comment>
<protein>
    <recommendedName>
        <fullName evidence="2">Ubiquitin-like domain-containing protein</fullName>
    </recommendedName>
</protein>
<evidence type="ECO:0000256" key="1">
    <source>
        <dbReference type="SAM" id="MobiDB-lite"/>
    </source>
</evidence>
<feature type="compositionally biased region" description="Polar residues" evidence="1">
    <location>
        <begin position="28"/>
        <end position="40"/>
    </location>
</feature>
<feature type="compositionally biased region" description="Low complexity" evidence="1">
    <location>
        <begin position="266"/>
        <end position="278"/>
    </location>
</feature>
<dbReference type="InterPro" id="IPR022617">
    <property type="entry name" value="Rad60/SUMO-like_dom"/>
</dbReference>
<feature type="compositionally biased region" description="Acidic residues" evidence="1">
    <location>
        <begin position="229"/>
        <end position="248"/>
    </location>
</feature>
<dbReference type="OrthoDB" id="3365399at2759"/>
<feature type="domain" description="Ubiquitin-like" evidence="2">
    <location>
        <begin position="440"/>
        <end position="512"/>
    </location>
</feature>
<proteinExistence type="predicted"/>
<feature type="compositionally biased region" description="Basic and acidic residues" evidence="1">
    <location>
        <begin position="208"/>
        <end position="219"/>
    </location>
</feature>
<feature type="region of interest" description="Disordered" evidence="1">
    <location>
        <begin position="265"/>
        <end position="293"/>
    </location>
</feature>
<evidence type="ECO:0000313" key="3">
    <source>
        <dbReference type="EMBL" id="POS74606.1"/>
    </source>
</evidence>
<dbReference type="Proteomes" id="UP000094444">
    <property type="component" value="Unassembled WGS sequence"/>
</dbReference>
<dbReference type="AlphaFoldDB" id="A0A2P5HWK2"/>